<sequence length="344" mass="35330">MHRIRYSFRSCLCALFVVVGCGSNQIQTGTNNPPVTNPPDPPSSTTPSSVTEPSVYVVGSSVLVFPQTAKGATKATLEIPGAQVSVDEAGNVYVFTGSAINEYLATALNGPPIRSLSVGPGTAVSNVQDVMASSTGEIFVSSSGGVAVFSPTATGNASPSRNILGRPEPTEADIFVFSPGFIAVDGSDQLYVQNTYDSTIEVFGPTDTGYVVPARTISGPLTRVSGSGNYITGMTTDTAGNLYVLCLCGGIDGTGVGEFGVFEFDHAANGNVAPTRIFTSPEMYPFFYNNGVGVSTDGTIYVSGGTNGGIPTVFEFSPSSSGGVTNTVTLAGWTSADSSRIAVH</sequence>
<evidence type="ECO:0000256" key="1">
    <source>
        <dbReference type="SAM" id="MobiDB-lite"/>
    </source>
</evidence>
<dbReference type="SUPFAM" id="SSF63829">
    <property type="entry name" value="Calcium-dependent phosphotriesterase"/>
    <property type="match status" value="1"/>
</dbReference>
<organism evidence="3">
    <name type="scientific">Telmatobacter sp. DSM 110680</name>
    <dbReference type="NCBI Taxonomy" id="3036704"/>
    <lineage>
        <taxon>Bacteria</taxon>
        <taxon>Pseudomonadati</taxon>
        <taxon>Acidobacteriota</taxon>
        <taxon>Terriglobia</taxon>
        <taxon>Terriglobales</taxon>
        <taxon>Acidobacteriaceae</taxon>
        <taxon>Telmatobacter</taxon>
    </lineage>
</organism>
<dbReference type="RefSeq" id="WP_348262657.1">
    <property type="nucleotide sequence ID" value="NZ_CP121196.1"/>
</dbReference>
<feature type="signal peptide" evidence="2">
    <location>
        <begin position="1"/>
        <end position="26"/>
    </location>
</feature>
<dbReference type="Gene3D" id="2.120.10.30">
    <property type="entry name" value="TolB, C-terminal domain"/>
    <property type="match status" value="1"/>
</dbReference>
<feature type="chain" id="PRO_5043459146" description="NHL repeat-containing protein" evidence="2">
    <location>
        <begin position="27"/>
        <end position="344"/>
    </location>
</feature>
<reference evidence="3" key="1">
    <citation type="submission" date="2023-03" db="EMBL/GenBank/DDBJ databases">
        <title>Edaphobacter sp.</title>
        <authorList>
            <person name="Huber K.J."/>
            <person name="Papendorf J."/>
            <person name="Pilke C."/>
            <person name="Bunk B."/>
            <person name="Sproeer C."/>
            <person name="Pester M."/>
        </authorList>
    </citation>
    <scope>NUCLEOTIDE SEQUENCE</scope>
    <source>
        <strain evidence="3">DSM 110680</strain>
    </source>
</reference>
<feature type="region of interest" description="Disordered" evidence="1">
    <location>
        <begin position="29"/>
        <end position="51"/>
    </location>
</feature>
<dbReference type="InterPro" id="IPR011042">
    <property type="entry name" value="6-blade_b-propeller_TolB-like"/>
</dbReference>
<proteinExistence type="predicted"/>
<evidence type="ECO:0000256" key="2">
    <source>
        <dbReference type="SAM" id="SignalP"/>
    </source>
</evidence>
<accession>A0AAU7DK08</accession>
<name>A0AAU7DK08_9BACT</name>
<evidence type="ECO:0008006" key="4">
    <source>
        <dbReference type="Google" id="ProtNLM"/>
    </source>
</evidence>
<evidence type="ECO:0000313" key="3">
    <source>
        <dbReference type="EMBL" id="XBH17432.1"/>
    </source>
</evidence>
<feature type="compositionally biased region" description="Pro residues" evidence="1">
    <location>
        <begin position="35"/>
        <end position="44"/>
    </location>
</feature>
<keyword evidence="2" id="KW-0732">Signal</keyword>
<gene>
    <name evidence="3" type="ORF">P8935_23060</name>
</gene>
<protein>
    <recommendedName>
        <fullName evidence="4">NHL repeat-containing protein</fullName>
    </recommendedName>
</protein>
<dbReference type="EMBL" id="CP121196">
    <property type="protein sequence ID" value="XBH17432.1"/>
    <property type="molecule type" value="Genomic_DNA"/>
</dbReference>
<dbReference type="AlphaFoldDB" id="A0AAU7DK08"/>
<dbReference type="PROSITE" id="PS51257">
    <property type="entry name" value="PROKAR_LIPOPROTEIN"/>
    <property type="match status" value="1"/>
</dbReference>